<feature type="compositionally biased region" description="Polar residues" evidence="1">
    <location>
        <begin position="438"/>
        <end position="450"/>
    </location>
</feature>
<name>A0A388KGZ5_CHABU</name>
<comment type="caution">
    <text evidence="3">The sequence shown here is derived from an EMBL/GenBank/DDBJ whole genome shotgun (WGS) entry which is preliminary data.</text>
</comment>
<keyword evidence="2" id="KW-1133">Transmembrane helix</keyword>
<keyword evidence="2" id="KW-0472">Membrane</keyword>
<dbReference type="GO" id="GO:0009787">
    <property type="term" value="P:regulation of abscisic acid-activated signaling pathway"/>
    <property type="evidence" value="ECO:0007669"/>
    <property type="project" value="InterPro"/>
</dbReference>
<feature type="region of interest" description="Disordered" evidence="1">
    <location>
        <begin position="377"/>
        <end position="450"/>
    </location>
</feature>
<proteinExistence type="predicted"/>
<feature type="region of interest" description="Disordered" evidence="1">
    <location>
        <begin position="313"/>
        <end position="361"/>
    </location>
</feature>
<evidence type="ECO:0000256" key="1">
    <source>
        <dbReference type="SAM" id="MobiDB-lite"/>
    </source>
</evidence>
<reference evidence="3 4" key="1">
    <citation type="journal article" date="2018" name="Cell">
        <title>The Chara Genome: Secondary Complexity and Implications for Plant Terrestrialization.</title>
        <authorList>
            <person name="Nishiyama T."/>
            <person name="Sakayama H."/>
            <person name="Vries J.D."/>
            <person name="Buschmann H."/>
            <person name="Saint-Marcoux D."/>
            <person name="Ullrich K.K."/>
            <person name="Haas F.B."/>
            <person name="Vanderstraeten L."/>
            <person name="Becker D."/>
            <person name="Lang D."/>
            <person name="Vosolsobe S."/>
            <person name="Rombauts S."/>
            <person name="Wilhelmsson P.K.I."/>
            <person name="Janitza P."/>
            <person name="Kern R."/>
            <person name="Heyl A."/>
            <person name="Rumpler F."/>
            <person name="Villalobos L.I.A.C."/>
            <person name="Clay J.M."/>
            <person name="Skokan R."/>
            <person name="Toyoda A."/>
            <person name="Suzuki Y."/>
            <person name="Kagoshima H."/>
            <person name="Schijlen E."/>
            <person name="Tajeshwar N."/>
            <person name="Catarino B."/>
            <person name="Hetherington A.J."/>
            <person name="Saltykova A."/>
            <person name="Bonnot C."/>
            <person name="Breuninger H."/>
            <person name="Symeonidi A."/>
            <person name="Radhakrishnan G.V."/>
            <person name="Van Nieuwerburgh F."/>
            <person name="Deforce D."/>
            <person name="Chang C."/>
            <person name="Karol K.G."/>
            <person name="Hedrich R."/>
            <person name="Ulvskov P."/>
            <person name="Glockner G."/>
            <person name="Delwiche C.F."/>
            <person name="Petrasek J."/>
            <person name="Van de Peer Y."/>
            <person name="Friml J."/>
            <person name="Beilby M."/>
            <person name="Dolan L."/>
            <person name="Kohara Y."/>
            <person name="Sugano S."/>
            <person name="Fujiyama A."/>
            <person name="Delaux P.-M."/>
            <person name="Quint M."/>
            <person name="TheiBen G."/>
            <person name="Hagemann M."/>
            <person name="Harholt J."/>
            <person name="Dunand C."/>
            <person name="Zachgo S."/>
            <person name="Langdale J."/>
            <person name="Maumus F."/>
            <person name="Straeten D.V.D."/>
            <person name="Gould S.B."/>
            <person name="Rensing S.A."/>
        </authorList>
    </citation>
    <scope>NUCLEOTIDE SEQUENCE [LARGE SCALE GENOMIC DNA]</scope>
    <source>
        <strain evidence="3 4">S276</strain>
    </source>
</reference>
<dbReference type="InterPro" id="IPR039324">
    <property type="entry name" value="SHW1"/>
</dbReference>
<keyword evidence="4" id="KW-1185">Reference proteome</keyword>
<keyword evidence="2" id="KW-0812">Transmembrane</keyword>
<dbReference type="EMBL" id="BFEA01000113">
    <property type="protein sequence ID" value="GBG69335.1"/>
    <property type="molecule type" value="Genomic_DNA"/>
</dbReference>
<dbReference type="AlphaFoldDB" id="A0A388KGZ5"/>
<feature type="compositionally biased region" description="Polar residues" evidence="1">
    <location>
        <begin position="385"/>
        <end position="399"/>
    </location>
</feature>
<evidence type="ECO:0000313" key="4">
    <source>
        <dbReference type="Proteomes" id="UP000265515"/>
    </source>
</evidence>
<dbReference type="Proteomes" id="UP000265515">
    <property type="component" value="Unassembled WGS sequence"/>
</dbReference>
<feature type="compositionally biased region" description="Low complexity" evidence="1">
    <location>
        <begin position="141"/>
        <end position="151"/>
    </location>
</feature>
<feature type="transmembrane region" description="Helical" evidence="2">
    <location>
        <begin position="266"/>
        <end position="287"/>
    </location>
</feature>
<sequence length="450" mass="49044">MQRRQSVCASDTAVCTCCCGIASRRSAVGNKRKVVELSLRNEAKGNCNGFMMYQKRFRMKGIRGSLIDGQASGHCPVLSGEKKMEVMCKSVYRHGREGWVEDTGWADVAYVKDKEGSYENDSLFSNETVGEGEGRDRGEENAAAAGAAAAAAGGGGGGGEEKEYRRMYVDVEYDGMDEEGNGSESSSGFRNRRGSGERLSSLLFGERGLLFVVSVLVEWARRAAKALSTYLLLYLPPSVPRDGISLAVNGTLILGALWLSKTLFQIAITFALLTFIAVAIVRVIWAARTASAYVFSNGRSRFDGYDEGIKGDGEWTEVNPGTSAGWRSPDGVGGRTTQSFSSGRRRPKGASDGRRMSGFEQMRDRVMQGFQGEFWGGREAEEGENNWTSFGQDAGSKSQFGRRGYGGGDDRDDDDDDEWDFDSTKPGFDSPRRDSEGGQWNDQTTGSFAY</sequence>
<dbReference type="PANTHER" id="PTHR35474">
    <property type="entry name" value="ATP PHOSPHORIBOSYLTRANSFERASE REGULATORY SUBUNIT"/>
    <property type="match status" value="1"/>
</dbReference>
<dbReference type="PANTHER" id="PTHR35474:SF1">
    <property type="entry name" value="ATP PHOSPHORIBOSYLTRANSFERASE REGULATORY SUBUNIT"/>
    <property type="match status" value="1"/>
</dbReference>
<organism evidence="3 4">
    <name type="scientific">Chara braunii</name>
    <name type="common">Braun's stonewort</name>
    <dbReference type="NCBI Taxonomy" id="69332"/>
    <lineage>
        <taxon>Eukaryota</taxon>
        <taxon>Viridiplantae</taxon>
        <taxon>Streptophyta</taxon>
        <taxon>Charophyceae</taxon>
        <taxon>Charales</taxon>
        <taxon>Characeae</taxon>
        <taxon>Chara</taxon>
    </lineage>
</organism>
<accession>A0A388KGZ5</accession>
<dbReference type="GO" id="GO:0010100">
    <property type="term" value="P:negative regulation of photomorphogenesis"/>
    <property type="evidence" value="ECO:0007669"/>
    <property type="project" value="InterPro"/>
</dbReference>
<evidence type="ECO:0000256" key="2">
    <source>
        <dbReference type="SAM" id="Phobius"/>
    </source>
</evidence>
<feature type="compositionally biased region" description="Basic and acidic residues" evidence="1">
    <location>
        <begin position="349"/>
        <end position="361"/>
    </location>
</feature>
<gene>
    <name evidence="3" type="ORF">CBR_g4031</name>
</gene>
<dbReference type="Gramene" id="GBG69335">
    <property type="protein sequence ID" value="GBG69335"/>
    <property type="gene ID" value="CBR_g4031"/>
</dbReference>
<protein>
    <submittedName>
        <fullName evidence="3">Uncharacterized protein</fullName>
    </submittedName>
</protein>
<evidence type="ECO:0000313" key="3">
    <source>
        <dbReference type="EMBL" id="GBG69335.1"/>
    </source>
</evidence>
<feature type="compositionally biased region" description="Acidic residues" evidence="1">
    <location>
        <begin position="410"/>
        <end position="421"/>
    </location>
</feature>
<feature type="region of interest" description="Disordered" evidence="1">
    <location>
        <begin position="121"/>
        <end position="161"/>
    </location>
</feature>